<reference evidence="1" key="1">
    <citation type="submission" date="2022-08" db="EMBL/GenBank/DDBJ databases">
        <authorList>
            <person name="Kallberg Y."/>
            <person name="Tangrot J."/>
            <person name="Rosling A."/>
        </authorList>
    </citation>
    <scope>NUCLEOTIDE SEQUENCE</scope>
    <source>
        <strain evidence="1">Wild A</strain>
    </source>
</reference>
<keyword evidence="2" id="KW-1185">Reference proteome</keyword>
<evidence type="ECO:0000313" key="1">
    <source>
        <dbReference type="EMBL" id="CAI2191130.1"/>
    </source>
</evidence>
<accession>A0A9W4T3E6</accession>
<feature type="non-terminal residue" evidence="1">
    <location>
        <position position="1"/>
    </location>
</feature>
<dbReference type="AlphaFoldDB" id="A0A9W4T3E6"/>
<protein>
    <submittedName>
        <fullName evidence="1">5162_t:CDS:1</fullName>
    </submittedName>
</protein>
<evidence type="ECO:0000313" key="2">
    <source>
        <dbReference type="Proteomes" id="UP001153678"/>
    </source>
</evidence>
<dbReference type="Proteomes" id="UP001153678">
    <property type="component" value="Unassembled WGS sequence"/>
</dbReference>
<proteinExistence type="predicted"/>
<name>A0A9W4T3E6_9GLOM</name>
<organism evidence="1 2">
    <name type="scientific">Funneliformis geosporum</name>
    <dbReference type="NCBI Taxonomy" id="1117311"/>
    <lineage>
        <taxon>Eukaryota</taxon>
        <taxon>Fungi</taxon>
        <taxon>Fungi incertae sedis</taxon>
        <taxon>Mucoromycota</taxon>
        <taxon>Glomeromycotina</taxon>
        <taxon>Glomeromycetes</taxon>
        <taxon>Glomerales</taxon>
        <taxon>Glomeraceae</taxon>
        <taxon>Funneliformis</taxon>
    </lineage>
</organism>
<dbReference type="EMBL" id="CAMKVN010007124">
    <property type="protein sequence ID" value="CAI2191130.1"/>
    <property type="molecule type" value="Genomic_DNA"/>
</dbReference>
<comment type="caution">
    <text evidence="1">The sequence shown here is derived from an EMBL/GenBank/DDBJ whole genome shotgun (WGS) entry which is preliminary data.</text>
</comment>
<sequence>MTSKQKTNRQVILQLWNQNIRNVREIYNRTGISLTTSIRPIHPLGFFCFNKVPIDKVVFDRLNVSYRMV</sequence>
<gene>
    <name evidence="1" type="ORF">FWILDA_LOCUS14921</name>
</gene>
<feature type="non-terminal residue" evidence="1">
    <location>
        <position position="69"/>
    </location>
</feature>